<evidence type="ECO:0000256" key="5">
    <source>
        <dbReference type="ARBA" id="ARBA00023136"/>
    </source>
</evidence>
<feature type="transmembrane region" description="Helical" evidence="6">
    <location>
        <begin position="202"/>
        <end position="226"/>
    </location>
</feature>
<dbReference type="PANTHER" id="PTHR30485">
    <property type="entry name" value="NI/FE-HYDROGENASE 1 B-TYPE CYTOCHROME SUBUNIT"/>
    <property type="match status" value="1"/>
</dbReference>
<dbReference type="Gene3D" id="1.20.950.20">
    <property type="entry name" value="Transmembrane di-heme cytochromes, Chain C"/>
    <property type="match status" value="1"/>
</dbReference>
<evidence type="ECO:0000256" key="1">
    <source>
        <dbReference type="ARBA" id="ARBA00004651"/>
    </source>
</evidence>
<evidence type="ECO:0000313" key="9">
    <source>
        <dbReference type="Proteomes" id="UP000596977"/>
    </source>
</evidence>
<keyword evidence="9" id="KW-1185">Reference proteome</keyword>
<evidence type="ECO:0000259" key="7">
    <source>
        <dbReference type="Pfam" id="PF01292"/>
    </source>
</evidence>
<evidence type="ECO:0000313" key="8">
    <source>
        <dbReference type="EMBL" id="GGA44647.1"/>
    </source>
</evidence>
<dbReference type="Pfam" id="PF01292">
    <property type="entry name" value="Ni_hydr_CYTB"/>
    <property type="match status" value="1"/>
</dbReference>
<evidence type="ECO:0000256" key="2">
    <source>
        <dbReference type="ARBA" id="ARBA00022475"/>
    </source>
</evidence>
<sequence>MAGLASEQSESEHGAVETETPRAKGPLIYRQSIWTRTTHWVWVVCLFFLLLSGFQIFNAHPILYIGQESGFEYDNRVLSILPIQREDGSFAGRTTIFGHSFDTSGVLGFSGTQEQPQFRAFPNWITIPSYQDLATGRVVHLFFGWILVGTMFVWFVASLINGHLRRDIVPKGADFKALPGEISAHARFRFHKRAGYNPLQKLSYAFILLVIFPLVVLTGLSMSPGMNAAWPWLIEIFGGRQTARTIHFGAMVVLVLFFIVHVLMVVLAGPINELRSMITGWYRTDPTSEEEKP</sequence>
<feature type="domain" description="Cytochrome b561 bacterial/Ni-hydrogenase" evidence="7">
    <location>
        <begin position="129"/>
        <end position="280"/>
    </location>
</feature>
<dbReference type="GO" id="GO:0020037">
    <property type="term" value="F:heme binding"/>
    <property type="evidence" value="ECO:0007669"/>
    <property type="project" value="TreeGrafter"/>
</dbReference>
<evidence type="ECO:0000256" key="3">
    <source>
        <dbReference type="ARBA" id="ARBA00022692"/>
    </source>
</evidence>
<accession>A0A916VVZ4</accession>
<keyword evidence="3 6" id="KW-0812">Transmembrane</keyword>
<dbReference type="GO" id="GO:0009055">
    <property type="term" value="F:electron transfer activity"/>
    <property type="evidence" value="ECO:0007669"/>
    <property type="project" value="InterPro"/>
</dbReference>
<evidence type="ECO:0000256" key="6">
    <source>
        <dbReference type="SAM" id="Phobius"/>
    </source>
</evidence>
<feature type="transmembrane region" description="Helical" evidence="6">
    <location>
        <begin position="40"/>
        <end position="57"/>
    </location>
</feature>
<keyword evidence="2" id="KW-1003">Cell membrane</keyword>
<comment type="caution">
    <text evidence="8">The sequence shown here is derived from an EMBL/GenBank/DDBJ whole genome shotgun (WGS) entry which is preliminary data.</text>
</comment>
<keyword evidence="4 6" id="KW-1133">Transmembrane helix</keyword>
<reference evidence="8 9" key="1">
    <citation type="journal article" date="2014" name="Int. J. Syst. Evol. Microbiol.">
        <title>Complete genome sequence of Corynebacterium casei LMG S-19264T (=DSM 44701T), isolated from a smear-ripened cheese.</title>
        <authorList>
            <consortium name="US DOE Joint Genome Institute (JGI-PGF)"/>
            <person name="Walter F."/>
            <person name="Albersmeier A."/>
            <person name="Kalinowski J."/>
            <person name="Ruckert C."/>
        </authorList>
    </citation>
    <scope>NUCLEOTIDE SEQUENCE [LARGE SCALE GENOMIC DNA]</scope>
    <source>
        <strain evidence="8 9">CGMCC 1.15896</strain>
    </source>
</reference>
<dbReference type="OrthoDB" id="9781740at2"/>
<proteinExistence type="predicted"/>
<dbReference type="Proteomes" id="UP000596977">
    <property type="component" value="Unassembled WGS sequence"/>
</dbReference>
<dbReference type="RefSeq" id="WP_127072781.1">
    <property type="nucleotide sequence ID" value="NZ_BMKB01000002.1"/>
</dbReference>
<evidence type="ECO:0000256" key="4">
    <source>
        <dbReference type="ARBA" id="ARBA00022989"/>
    </source>
</evidence>
<dbReference type="PANTHER" id="PTHR30485:SF1">
    <property type="entry name" value="CYTOCHROME YDHU-RELATED"/>
    <property type="match status" value="1"/>
</dbReference>
<dbReference type="GO" id="GO:0022904">
    <property type="term" value="P:respiratory electron transport chain"/>
    <property type="evidence" value="ECO:0007669"/>
    <property type="project" value="InterPro"/>
</dbReference>
<organism evidence="8 9">
    <name type="scientific">Pelagibacterium lentulum</name>
    <dbReference type="NCBI Taxonomy" id="2029865"/>
    <lineage>
        <taxon>Bacteria</taxon>
        <taxon>Pseudomonadati</taxon>
        <taxon>Pseudomonadota</taxon>
        <taxon>Alphaproteobacteria</taxon>
        <taxon>Hyphomicrobiales</taxon>
        <taxon>Devosiaceae</taxon>
        <taxon>Pelagibacterium</taxon>
    </lineage>
</organism>
<comment type="subcellular location">
    <subcellularLocation>
        <location evidence="1">Cell membrane</location>
        <topology evidence="1">Multi-pass membrane protein</topology>
    </subcellularLocation>
</comment>
<dbReference type="GO" id="GO:0005886">
    <property type="term" value="C:plasma membrane"/>
    <property type="evidence" value="ECO:0007669"/>
    <property type="project" value="UniProtKB-SubCell"/>
</dbReference>
<dbReference type="EMBL" id="BMKB01000002">
    <property type="protein sequence ID" value="GGA44647.1"/>
    <property type="molecule type" value="Genomic_DNA"/>
</dbReference>
<dbReference type="InterPro" id="IPR011577">
    <property type="entry name" value="Cyt_b561_bac/Ni-Hgenase"/>
</dbReference>
<protein>
    <recommendedName>
        <fullName evidence="7">Cytochrome b561 bacterial/Ni-hydrogenase domain-containing protein</fullName>
    </recommendedName>
</protein>
<gene>
    <name evidence="8" type="ORF">GCM10011499_12900</name>
</gene>
<dbReference type="SUPFAM" id="SSF81342">
    <property type="entry name" value="Transmembrane di-heme cytochromes"/>
    <property type="match status" value="1"/>
</dbReference>
<feature type="transmembrane region" description="Helical" evidence="6">
    <location>
        <begin position="138"/>
        <end position="160"/>
    </location>
</feature>
<feature type="transmembrane region" description="Helical" evidence="6">
    <location>
        <begin position="246"/>
        <end position="268"/>
    </location>
</feature>
<keyword evidence="5 6" id="KW-0472">Membrane</keyword>
<dbReference type="AlphaFoldDB" id="A0A916VVZ4"/>
<dbReference type="InterPro" id="IPR016174">
    <property type="entry name" value="Di-haem_cyt_TM"/>
</dbReference>
<name>A0A916VVZ4_9HYPH</name>
<dbReference type="InterPro" id="IPR051542">
    <property type="entry name" value="Hydrogenase_cytochrome"/>
</dbReference>